<name>A0A1S1NHL7_9MYCO</name>
<keyword evidence="1" id="KW-0812">Transmembrane</keyword>
<keyword evidence="1" id="KW-0472">Membrane</keyword>
<dbReference type="AlphaFoldDB" id="A0A1S1NHL7"/>
<dbReference type="Proteomes" id="UP000179734">
    <property type="component" value="Unassembled WGS sequence"/>
</dbReference>
<accession>A0A1S1NHL7</accession>
<keyword evidence="3" id="KW-1185">Reference proteome</keyword>
<evidence type="ECO:0000256" key="1">
    <source>
        <dbReference type="SAM" id="Phobius"/>
    </source>
</evidence>
<protein>
    <submittedName>
        <fullName evidence="2">Uncharacterized protein</fullName>
    </submittedName>
</protein>
<organism evidence="2 3">
    <name type="scientific">Mycobacterium talmoniae</name>
    <dbReference type="NCBI Taxonomy" id="1858794"/>
    <lineage>
        <taxon>Bacteria</taxon>
        <taxon>Bacillati</taxon>
        <taxon>Actinomycetota</taxon>
        <taxon>Actinomycetes</taxon>
        <taxon>Mycobacteriales</taxon>
        <taxon>Mycobacteriaceae</taxon>
        <taxon>Mycobacterium</taxon>
    </lineage>
</organism>
<dbReference type="RefSeq" id="WP_071028905.1">
    <property type="nucleotide sequence ID" value="NZ_MLQM01000150.1"/>
</dbReference>
<gene>
    <name evidence="2" type="ORF">BKN37_21055</name>
</gene>
<comment type="caution">
    <text evidence="2">The sequence shown here is derived from an EMBL/GenBank/DDBJ whole genome shotgun (WGS) entry which is preliminary data.</text>
</comment>
<dbReference type="EMBL" id="MLQM01000150">
    <property type="protein sequence ID" value="OHU98196.1"/>
    <property type="molecule type" value="Genomic_DNA"/>
</dbReference>
<evidence type="ECO:0000313" key="3">
    <source>
        <dbReference type="Proteomes" id="UP000179734"/>
    </source>
</evidence>
<reference evidence="2 3" key="1">
    <citation type="submission" date="2016-10" db="EMBL/GenBank/DDBJ databases">
        <title>Genome sequence of Mycobacterium talmonii.</title>
        <authorList>
            <person name="Greninger A.L."/>
            <person name="Elliott B."/>
            <person name="Vasireddy S."/>
            <person name="Vasireddy R."/>
        </authorList>
    </citation>
    <scope>NUCLEOTIDE SEQUENCE [LARGE SCALE GENOMIC DNA]</scope>
    <source>
        <strain evidence="3">NE-TNMC-100812</strain>
    </source>
</reference>
<evidence type="ECO:0000313" key="2">
    <source>
        <dbReference type="EMBL" id="OHU98196.1"/>
    </source>
</evidence>
<keyword evidence="1" id="KW-1133">Transmembrane helix</keyword>
<feature type="transmembrane region" description="Helical" evidence="1">
    <location>
        <begin position="47"/>
        <end position="65"/>
    </location>
</feature>
<proteinExistence type="predicted"/>
<sequence length="90" mass="10242">MNKDDVVFSLPDRRIVRALWLGVLAAALAWNMCLVIAAEPYRDWPAFPRLFAGAIYAAGGCLYASRARDAWRGYRHRPTDARIEQIDHPQ</sequence>